<protein>
    <submittedName>
        <fullName evidence="1">Uncharacterized protein</fullName>
    </submittedName>
</protein>
<evidence type="ECO:0000313" key="1">
    <source>
        <dbReference type="EMBL" id="KRX39131.1"/>
    </source>
</evidence>
<keyword evidence="2" id="KW-1185">Reference proteome</keyword>
<dbReference type="EMBL" id="JYDJ01000243">
    <property type="protein sequence ID" value="KRX39131.1"/>
    <property type="molecule type" value="Genomic_DNA"/>
</dbReference>
<name>A0A0V0TJC1_9BILA</name>
<evidence type="ECO:0000313" key="2">
    <source>
        <dbReference type="Proteomes" id="UP000055048"/>
    </source>
</evidence>
<dbReference type="Proteomes" id="UP000055048">
    <property type="component" value="Unassembled WGS sequence"/>
</dbReference>
<dbReference type="AlphaFoldDB" id="A0A0V0TJC1"/>
<reference evidence="1 2" key="1">
    <citation type="submission" date="2015-01" db="EMBL/GenBank/DDBJ databases">
        <title>Evolution of Trichinella species and genotypes.</title>
        <authorList>
            <person name="Korhonen P.K."/>
            <person name="Edoardo P."/>
            <person name="Giuseppe L.R."/>
            <person name="Gasser R.B."/>
        </authorList>
    </citation>
    <scope>NUCLEOTIDE SEQUENCE [LARGE SCALE GENOMIC DNA]</scope>
    <source>
        <strain evidence="1">ISS417</strain>
    </source>
</reference>
<gene>
    <name evidence="1" type="ORF">T05_9540</name>
</gene>
<sequence>MYISEAFVAVILSQTRNTWLLIFFSATFKKRQRQRSSFLQLHPLEGGFMARMGFGMAQTFIWFIRHMEVFIFIFFHCLEYFSSSVDVLNDGVSLSAGHCLIPSRNNINFLNIFLQLYSLFHIV</sequence>
<comment type="caution">
    <text evidence="1">The sequence shown here is derived from an EMBL/GenBank/DDBJ whole genome shotgun (WGS) entry which is preliminary data.</text>
</comment>
<accession>A0A0V0TJC1</accession>
<organism evidence="1 2">
    <name type="scientific">Trichinella murrelli</name>
    <dbReference type="NCBI Taxonomy" id="144512"/>
    <lineage>
        <taxon>Eukaryota</taxon>
        <taxon>Metazoa</taxon>
        <taxon>Ecdysozoa</taxon>
        <taxon>Nematoda</taxon>
        <taxon>Enoplea</taxon>
        <taxon>Dorylaimia</taxon>
        <taxon>Trichinellida</taxon>
        <taxon>Trichinellidae</taxon>
        <taxon>Trichinella</taxon>
    </lineage>
</organism>
<proteinExistence type="predicted"/>